<dbReference type="SUPFAM" id="SSF54928">
    <property type="entry name" value="RNA-binding domain, RBD"/>
    <property type="match status" value="2"/>
</dbReference>
<dbReference type="InterPro" id="IPR035979">
    <property type="entry name" value="RBD_domain_sf"/>
</dbReference>
<feature type="domain" description="RRM" evidence="5">
    <location>
        <begin position="570"/>
        <end position="643"/>
    </location>
</feature>
<feature type="compositionally biased region" description="Polar residues" evidence="4">
    <location>
        <begin position="656"/>
        <end position="669"/>
    </location>
</feature>
<dbReference type="Pfam" id="PF00076">
    <property type="entry name" value="RRM_1"/>
    <property type="match status" value="2"/>
</dbReference>
<dbReference type="GO" id="GO:0000398">
    <property type="term" value="P:mRNA splicing, via spliceosome"/>
    <property type="evidence" value="ECO:0007669"/>
    <property type="project" value="TreeGrafter"/>
</dbReference>
<dbReference type="InterPro" id="IPR000504">
    <property type="entry name" value="RRM_dom"/>
</dbReference>
<dbReference type="GO" id="GO:0010494">
    <property type="term" value="C:cytoplasmic stress granule"/>
    <property type="evidence" value="ECO:0007669"/>
    <property type="project" value="TreeGrafter"/>
</dbReference>
<evidence type="ECO:0000256" key="3">
    <source>
        <dbReference type="PROSITE-ProRule" id="PRU00176"/>
    </source>
</evidence>
<accession>A0AAD5US76</accession>
<comment type="caution">
    <text evidence="6">The sequence shown here is derived from an EMBL/GenBank/DDBJ whole genome shotgun (WGS) entry which is preliminary data.</text>
</comment>
<dbReference type="GO" id="GO:0003729">
    <property type="term" value="F:mRNA binding"/>
    <property type="evidence" value="ECO:0007669"/>
    <property type="project" value="TreeGrafter"/>
</dbReference>
<feature type="domain" description="RRM" evidence="5">
    <location>
        <begin position="479"/>
        <end position="552"/>
    </location>
</feature>
<gene>
    <name evidence="6" type="ORF">NLI96_g11180</name>
</gene>
<dbReference type="FunFam" id="3.30.70.330:FF:000120">
    <property type="entry name" value="Negative regulator of differentiation 1"/>
    <property type="match status" value="2"/>
</dbReference>
<proteinExistence type="predicted"/>
<evidence type="ECO:0000313" key="6">
    <source>
        <dbReference type="EMBL" id="KAJ3476403.1"/>
    </source>
</evidence>
<sequence length="708" mass="75366">MIWHHKRIWKFFCTFPVPKPYISVIFATKLAIRYQALSSVASWKPRLILPSLSPCRFLSSATTSSLPLNHLSLTPAQQRSMESVGGPDAKKARWSPTSFVGANGANGLPNSNSNAVRDAFANYGYGPQASISQAGFNSSPPSGFASANALYSTPSLSINTQTNANGMTSQMSPNTAGPFTPQVQQTPASANGNYAGFGGYNMLGMGLPAMGVLNGFPYNAAQLGNFNQNGSQPRLPSLTIPQAQASPYSPAALSAVMNAQNNATGRTVYVGNLPATASVDELLNLVHFGPLESIRVLPEKSCVFLSFLDGATAAAFHADALIKKLSLHGQELKIGWGKPSPVPSQVALAIQQSNASRNVYLGGLDENVTEEQLRDDLSRFGLIDQVKIVRDKNIGFVHFLSISTATKVVNTLPTEPAWAGKRVNYGGRCSVSCRPTAAALTPIQTNLGAGAFAASPMTPYVPFSADALQGLAGAQGLNRTVYLGNIHPETTAEDLCNTIRGGVLQSLRYMQDKHIAFVTFIDPAAALTFFQVASYQGLTLNSRRLKIGWGKNSGPLPPALALSVHAGATRNVYVGNIEDFEAFSEEKLKRDFGEYGEIELVNFLKEKNCAFVNFTNISNAIKAIEGIKTKPDYANLRIAHGKDRCANPPRSGPQGGSSMRRSASANGPQSALPLSAVDQDADGVDPMHSDAVTLGEQEVEVDSGEHAN</sequence>
<dbReference type="AlphaFoldDB" id="A0AAD5US76"/>
<feature type="domain" description="RRM" evidence="5">
    <location>
        <begin position="266"/>
        <end position="339"/>
    </location>
</feature>
<reference evidence="6" key="1">
    <citation type="submission" date="2022-07" db="EMBL/GenBank/DDBJ databases">
        <title>Genome Sequence of Physisporinus lineatus.</title>
        <authorList>
            <person name="Buettner E."/>
        </authorList>
    </citation>
    <scope>NUCLEOTIDE SEQUENCE</scope>
    <source>
        <strain evidence="6">VT162</strain>
    </source>
</reference>
<organism evidence="6 7">
    <name type="scientific">Meripilus lineatus</name>
    <dbReference type="NCBI Taxonomy" id="2056292"/>
    <lineage>
        <taxon>Eukaryota</taxon>
        <taxon>Fungi</taxon>
        <taxon>Dikarya</taxon>
        <taxon>Basidiomycota</taxon>
        <taxon>Agaricomycotina</taxon>
        <taxon>Agaricomycetes</taxon>
        <taxon>Polyporales</taxon>
        <taxon>Meripilaceae</taxon>
        <taxon>Meripilus</taxon>
    </lineage>
</organism>
<protein>
    <recommendedName>
        <fullName evidence="5">RRM domain-containing protein</fullName>
    </recommendedName>
</protein>
<dbReference type="InterPro" id="IPR039171">
    <property type="entry name" value="Cwc2/Slt11"/>
</dbReference>
<evidence type="ECO:0000256" key="1">
    <source>
        <dbReference type="ARBA" id="ARBA00022737"/>
    </source>
</evidence>
<dbReference type="Gene3D" id="3.30.70.330">
    <property type="match status" value="4"/>
</dbReference>
<dbReference type="PROSITE" id="PS50102">
    <property type="entry name" value="RRM"/>
    <property type="match status" value="4"/>
</dbReference>
<feature type="domain" description="RRM" evidence="5">
    <location>
        <begin position="357"/>
        <end position="428"/>
    </location>
</feature>
<evidence type="ECO:0000259" key="5">
    <source>
        <dbReference type="PROSITE" id="PS50102"/>
    </source>
</evidence>
<name>A0AAD5US76_9APHY</name>
<dbReference type="SMART" id="SM00360">
    <property type="entry name" value="RRM"/>
    <property type="match status" value="4"/>
</dbReference>
<feature type="region of interest" description="Disordered" evidence="4">
    <location>
        <begin position="640"/>
        <end position="708"/>
    </location>
</feature>
<keyword evidence="7" id="KW-1185">Reference proteome</keyword>
<dbReference type="EMBL" id="JANAWD010000711">
    <property type="protein sequence ID" value="KAJ3476403.1"/>
    <property type="molecule type" value="Genomic_DNA"/>
</dbReference>
<dbReference type="PANTHER" id="PTHR14089:SF8">
    <property type="entry name" value="RNA-BINDING PROTEIN MRN1"/>
    <property type="match status" value="1"/>
</dbReference>
<keyword evidence="2 3" id="KW-0694">RNA-binding</keyword>
<dbReference type="FunFam" id="3.30.70.330:FF:000400">
    <property type="entry name" value="Negative regulator of differentiation 1"/>
    <property type="match status" value="1"/>
</dbReference>
<dbReference type="CDD" id="cd12521">
    <property type="entry name" value="RRM3_MRN1"/>
    <property type="match status" value="1"/>
</dbReference>
<keyword evidence="1" id="KW-0677">Repeat</keyword>
<evidence type="ECO:0000256" key="4">
    <source>
        <dbReference type="SAM" id="MobiDB-lite"/>
    </source>
</evidence>
<evidence type="ECO:0000313" key="7">
    <source>
        <dbReference type="Proteomes" id="UP001212997"/>
    </source>
</evidence>
<evidence type="ECO:0000256" key="2">
    <source>
        <dbReference type="ARBA" id="ARBA00022884"/>
    </source>
</evidence>
<dbReference type="GO" id="GO:0010468">
    <property type="term" value="P:regulation of gene expression"/>
    <property type="evidence" value="ECO:0007669"/>
    <property type="project" value="UniProtKB-ARBA"/>
</dbReference>
<dbReference type="PANTHER" id="PTHR14089">
    <property type="entry name" value="PRE-MRNA-SPLICING FACTOR RBM22"/>
    <property type="match status" value="1"/>
</dbReference>
<dbReference type="Proteomes" id="UP001212997">
    <property type="component" value="Unassembled WGS sequence"/>
</dbReference>
<dbReference type="InterPro" id="IPR012677">
    <property type="entry name" value="Nucleotide-bd_a/b_plait_sf"/>
</dbReference>